<evidence type="ECO:0000313" key="1">
    <source>
        <dbReference type="EMBL" id="KAI7996682.1"/>
    </source>
</evidence>
<reference evidence="1 2" key="1">
    <citation type="journal article" date="2022" name="Plant J.">
        <title>Chromosome-level genome of Camellia lanceoleosa provides a valuable resource for understanding genome evolution and self-incompatibility.</title>
        <authorList>
            <person name="Gong W."/>
            <person name="Xiao S."/>
            <person name="Wang L."/>
            <person name="Liao Z."/>
            <person name="Chang Y."/>
            <person name="Mo W."/>
            <person name="Hu G."/>
            <person name="Li W."/>
            <person name="Zhao G."/>
            <person name="Zhu H."/>
            <person name="Hu X."/>
            <person name="Ji K."/>
            <person name="Xiang X."/>
            <person name="Song Q."/>
            <person name="Yuan D."/>
            <person name="Jin S."/>
            <person name="Zhang L."/>
        </authorList>
    </citation>
    <scope>NUCLEOTIDE SEQUENCE [LARGE SCALE GENOMIC DNA]</scope>
    <source>
        <strain evidence="1">SQ_2022a</strain>
    </source>
</reference>
<protein>
    <submittedName>
        <fullName evidence="1">Uncharacterized protein</fullName>
    </submittedName>
</protein>
<accession>A0ACC0G8I6</accession>
<dbReference type="Proteomes" id="UP001060215">
    <property type="component" value="Chromosome 10"/>
</dbReference>
<dbReference type="EMBL" id="CM045767">
    <property type="protein sequence ID" value="KAI7996682.1"/>
    <property type="molecule type" value="Genomic_DNA"/>
</dbReference>
<comment type="caution">
    <text evidence="1">The sequence shown here is derived from an EMBL/GenBank/DDBJ whole genome shotgun (WGS) entry which is preliminary data.</text>
</comment>
<keyword evidence="2" id="KW-1185">Reference proteome</keyword>
<evidence type="ECO:0000313" key="2">
    <source>
        <dbReference type="Proteomes" id="UP001060215"/>
    </source>
</evidence>
<proteinExistence type="predicted"/>
<gene>
    <name evidence="1" type="ORF">LOK49_LG10G00691</name>
</gene>
<sequence>MNPYSSKNTIVRLSSINSDVFDRLKVRKILGTPDFGPLSLFPNSMSMKLLICNCKRAGNKVFKRTIKELVQIHKPSILALMETKVELSSMGQFFNKMRFTASSHVDPVGHSGGIWVLWDPFRVTVKALEVNTQFIHAKVQRDNFED</sequence>
<name>A0ACC0G8I6_9ERIC</name>
<organism evidence="1 2">
    <name type="scientific">Camellia lanceoleosa</name>
    <dbReference type="NCBI Taxonomy" id="1840588"/>
    <lineage>
        <taxon>Eukaryota</taxon>
        <taxon>Viridiplantae</taxon>
        <taxon>Streptophyta</taxon>
        <taxon>Embryophyta</taxon>
        <taxon>Tracheophyta</taxon>
        <taxon>Spermatophyta</taxon>
        <taxon>Magnoliopsida</taxon>
        <taxon>eudicotyledons</taxon>
        <taxon>Gunneridae</taxon>
        <taxon>Pentapetalae</taxon>
        <taxon>asterids</taxon>
        <taxon>Ericales</taxon>
        <taxon>Theaceae</taxon>
        <taxon>Camellia</taxon>
    </lineage>
</organism>